<evidence type="ECO:0000313" key="1">
    <source>
        <dbReference type="EMBL" id="JAP93215.1"/>
    </source>
</evidence>
<accession>A0A146KBZ3</accession>
<name>A0A146KBZ3_9EUKA</name>
<sequence>KSIEFRQEQLPSEQAVVQRCLFIYSDEYKPDEVRKDEYDFICAPNLQVTPRSCFAYSLVRKVYMPNMKIAPQNFINNSKLEQIDLPSLEETGSKSFSYNLFSIVNLPSLRLTTGRYCFSSNPKLRSFIAMNLHVITQGCFYSCENLQLVIAPKAEVLTDAFKKCFKLETVHVKVIECLCGQCKKCTGQFGGCQRNGEKYMSQREFSGHMGKYSKFNLNLLNQLCCKNASLSSITKCDAMLITALNLGCE</sequence>
<organism evidence="1">
    <name type="scientific">Trepomonas sp. PC1</name>
    <dbReference type="NCBI Taxonomy" id="1076344"/>
    <lineage>
        <taxon>Eukaryota</taxon>
        <taxon>Metamonada</taxon>
        <taxon>Diplomonadida</taxon>
        <taxon>Hexamitidae</taxon>
        <taxon>Hexamitinae</taxon>
        <taxon>Trepomonas</taxon>
    </lineage>
</organism>
<gene>
    <name evidence="1" type="ORF">TPC1_14590</name>
</gene>
<dbReference type="EMBL" id="GDID01003391">
    <property type="protein sequence ID" value="JAP93215.1"/>
    <property type="molecule type" value="Transcribed_RNA"/>
</dbReference>
<dbReference type="Gene3D" id="3.80.10.10">
    <property type="entry name" value="Ribonuclease Inhibitor"/>
    <property type="match status" value="1"/>
</dbReference>
<protein>
    <submittedName>
        <fullName evidence="1">Leucine rich repeats-containing protein</fullName>
    </submittedName>
</protein>
<dbReference type="InterPro" id="IPR026906">
    <property type="entry name" value="LRR_5"/>
</dbReference>
<dbReference type="Pfam" id="PF13306">
    <property type="entry name" value="LRR_5"/>
    <property type="match status" value="1"/>
</dbReference>
<feature type="non-terminal residue" evidence="1">
    <location>
        <position position="1"/>
    </location>
</feature>
<dbReference type="AlphaFoldDB" id="A0A146KBZ3"/>
<feature type="non-terminal residue" evidence="1">
    <location>
        <position position="249"/>
    </location>
</feature>
<proteinExistence type="predicted"/>
<reference evidence="1" key="1">
    <citation type="submission" date="2015-07" db="EMBL/GenBank/DDBJ databases">
        <title>Adaptation to a free-living lifestyle via gene acquisitions in the diplomonad Trepomonas sp. PC1.</title>
        <authorList>
            <person name="Xu F."/>
            <person name="Jerlstrom-Hultqvist J."/>
            <person name="Kolisko M."/>
            <person name="Simpson A.G.B."/>
            <person name="Roger A.J."/>
            <person name="Svard S.G."/>
            <person name="Andersson J.O."/>
        </authorList>
    </citation>
    <scope>NUCLEOTIDE SEQUENCE</scope>
    <source>
        <strain evidence="1">PC1</strain>
    </source>
</reference>
<dbReference type="InterPro" id="IPR032675">
    <property type="entry name" value="LRR_dom_sf"/>
</dbReference>